<reference evidence="4" key="1">
    <citation type="submission" date="2016-10" db="EMBL/GenBank/DDBJ databases">
        <authorList>
            <person name="Varghese N."/>
            <person name="Submissions S."/>
        </authorList>
    </citation>
    <scope>NUCLEOTIDE SEQUENCE [LARGE SCALE GENOMIC DNA]</scope>
    <source>
        <strain evidence="4">S9</strain>
    </source>
</reference>
<protein>
    <submittedName>
        <fullName evidence="3">D-alanine-D-alanine ligase</fullName>
    </submittedName>
</protein>
<keyword evidence="1" id="KW-0067">ATP-binding</keyword>
<gene>
    <name evidence="3" type="ORF">SAMN05518684_110157</name>
</gene>
<accession>A0A1H9VF49</accession>
<dbReference type="STRING" id="1601833.SAMN05518684_110157"/>
<evidence type="ECO:0000313" key="4">
    <source>
        <dbReference type="Proteomes" id="UP000198571"/>
    </source>
</evidence>
<dbReference type="Gene3D" id="3.30.470.20">
    <property type="entry name" value="ATP-grasp fold, B domain"/>
    <property type="match status" value="2"/>
</dbReference>
<dbReference type="GO" id="GO:0005737">
    <property type="term" value="C:cytoplasm"/>
    <property type="evidence" value="ECO:0007669"/>
    <property type="project" value="TreeGrafter"/>
</dbReference>
<name>A0A1H9VF49_9BACI</name>
<dbReference type="Pfam" id="PF02786">
    <property type="entry name" value="CPSase_L_D2"/>
    <property type="match status" value="1"/>
</dbReference>
<dbReference type="AlphaFoldDB" id="A0A1H9VF49"/>
<evidence type="ECO:0000259" key="2">
    <source>
        <dbReference type="PROSITE" id="PS50975"/>
    </source>
</evidence>
<organism evidence="3 4">
    <name type="scientific">Salipaludibacillus aurantiacus</name>
    <dbReference type="NCBI Taxonomy" id="1601833"/>
    <lineage>
        <taxon>Bacteria</taxon>
        <taxon>Bacillati</taxon>
        <taxon>Bacillota</taxon>
        <taxon>Bacilli</taxon>
        <taxon>Bacillales</taxon>
        <taxon>Bacillaceae</taxon>
    </lineage>
</organism>
<evidence type="ECO:0000256" key="1">
    <source>
        <dbReference type="PROSITE-ProRule" id="PRU00409"/>
    </source>
</evidence>
<dbReference type="PROSITE" id="PS50975">
    <property type="entry name" value="ATP_GRASP"/>
    <property type="match status" value="1"/>
</dbReference>
<dbReference type="SUPFAM" id="SSF56059">
    <property type="entry name" value="Glutathione synthetase ATP-binding domain-like"/>
    <property type="match status" value="1"/>
</dbReference>
<dbReference type="GO" id="GO:0005524">
    <property type="term" value="F:ATP binding"/>
    <property type="evidence" value="ECO:0007669"/>
    <property type="project" value="UniProtKB-UniRule"/>
</dbReference>
<dbReference type="GO" id="GO:0046872">
    <property type="term" value="F:metal ion binding"/>
    <property type="evidence" value="ECO:0007669"/>
    <property type="project" value="InterPro"/>
</dbReference>
<evidence type="ECO:0000313" key="3">
    <source>
        <dbReference type="EMBL" id="SES20325.1"/>
    </source>
</evidence>
<dbReference type="PANTHER" id="PTHR21621">
    <property type="entry name" value="RIBOSOMAL PROTEIN S6 MODIFICATION PROTEIN"/>
    <property type="match status" value="1"/>
</dbReference>
<sequence>MTQKEYEWLSHLPPQVMEEAKGHLLCGYAIALEGWRRGLTLKWHSSEAAPFKSMKTWFVHKPGKLFSLSAETESHYFFRSRGDKVSNQAVEAGADKQQTRDILKQAGVPAPAGEKFTAADSDQSVISYAEETGYPVVLKPVDGSFGRGVYTNLKNSQELTNALYEVREKSGYKDVIVEEYVPGTEYRLYVVGEKAAAAIERVPANVTGDGKSSIDHLINSKNSERKKNPRLATCPIVVDEQVKHYLTAGGRTLQTVPAEGEVIFLRETSNISLGGDPVDRLDDLPEEVKIVAVNALKAFPDFPHGGVDLIIPADGNRNEAAKVIEVNPTAQIGSLLYPMTGKGRDIPSAIIDYYFPASKAVKEANRLVYPDFKETLLPLEKKIAVAVKVPAPPIPPVSTRLFTVSGPLNWLEVKKRLTEKAVKRNIQGYLKYRSSDNYELAAASGTPDQLNDFINEAKELTGEDYLTEDTASETPAFFKQGFRIVEPRNQRRADLHKVDKKLKRLRLKRKVMLTGLNVYSRVRSSR</sequence>
<keyword evidence="4" id="KW-1185">Reference proteome</keyword>
<proteinExistence type="predicted"/>
<dbReference type="Proteomes" id="UP000198571">
    <property type="component" value="Unassembled WGS sequence"/>
</dbReference>
<dbReference type="GO" id="GO:0009432">
    <property type="term" value="P:SOS response"/>
    <property type="evidence" value="ECO:0007669"/>
    <property type="project" value="TreeGrafter"/>
</dbReference>
<dbReference type="RefSeq" id="WP_177174346.1">
    <property type="nucleotide sequence ID" value="NZ_FOGT01000010.1"/>
</dbReference>
<dbReference type="InterPro" id="IPR005479">
    <property type="entry name" value="CPAse_ATP-bd"/>
</dbReference>
<keyword evidence="3" id="KW-0436">Ligase</keyword>
<dbReference type="PANTHER" id="PTHR21621:SF0">
    <property type="entry name" value="BETA-CITRYLGLUTAMATE SYNTHASE B-RELATED"/>
    <property type="match status" value="1"/>
</dbReference>
<keyword evidence="1" id="KW-0547">Nucleotide-binding</keyword>
<feature type="domain" description="ATP-grasp" evidence="2">
    <location>
        <begin position="100"/>
        <end position="355"/>
    </location>
</feature>
<dbReference type="InterPro" id="IPR011761">
    <property type="entry name" value="ATP-grasp"/>
</dbReference>
<dbReference type="GO" id="GO:0018169">
    <property type="term" value="F:ribosomal S6-glutamic acid ligase activity"/>
    <property type="evidence" value="ECO:0007669"/>
    <property type="project" value="TreeGrafter"/>
</dbReference>
<dbReference type="EMBL" id="FOGT01000010">
    <property type="protein sequence ID" value="SES20325.1"/>
    <property type="molecule type" value="Genomic_DNA"/>
</dbReference>